<dbReference type="InterPro" id="IPR000253">
    <property type="entry name" value="FHA_dom"/>
</dbReference>
<reference evidence="3 4" key="1">
    <citation type="submission" date="2019-05" db="EMBL/GenBank/DDBJ databases">
        <authorList>
            <person name="Lee S.D."/>
        </authorList>
    </citation>
    <scope>NUCLEOTIDE SEQUENCE [LARGE SCALE GENOMIC DNA]</scope>
    <source>
        <strain evidence="3 4">YC2-7</strain>
    </source>
</reference>
<gene>
    <name evidence="3" type="ORF">FGL95_25725</name>
</gene>
<keyword evidence="4" id="KW-1185">Reference proteome</keyword>
<proteinExistence type="predicted"/>
<dbReference type="InterPro" id="IPR008984">
    <property type="entry name" value="SMAD_FHA_dom_sf"/>
</dbReference>
<organism evidence="3 4">
    <name type="scientific">Antrihabitans stalactiti</name>
    <dbReference type="NCBI Taxonomy" id="2584121"/>
    <lineage>
        <taxon>Bacteria</taxon>
        <taxon>Bacillati</taxon>
        <taxon>Actinomycetota</taxon>
        <taxon>Actinomycetes</taxon>
        <taxon>Mycobacteriales</taxon>
        <taxon>Nocardiaceae</taxon>
        <taxon>Antrihabitans</taxon>
    </lineage>
</organism>
<dbReference type="InterPro" id="IPR050923">
    <property type="entry name" value="Cell_Proc_Reg/RNA_Proc"/>
</dbReference>
<dbReference type="Pfam" id="PF00498">
    <property type="entry name" value="FHA"/>
    <property type="match status" value="1"/>
</dbReference>
<dbReference type="CDD" id="cd00060">
    <property type="entry name" value="FHA"/>
    <property type="match status" value="1"/>
</dbReference>
<dbReference type="InterPro" id="IPR036388">
    <property type="entry name" value="WH-like_DNA-bd_sf"/>
</dbReference>
<evidence type="ECO:0000313" key="4">
    <source>
        <dbReference type="Proteomes" id="UP000535543"/>
    </source>
</evidence>
<evidence type="ECO:0000256" key="1">
    <source>
        <dbReference type="ARBA" id="ARBA00022553"/>
    </source>
</evidence>
<dbReference type="SUPFAM" id="SSF46894">
    <property type="entry name" value="C-terminal effector domain of the bipartite response regulators"/>
    <property type="match status" value="1"/>
</dbReference>
<dbReference type="SUPFAM" id="SSF49879">
    <property type="entry name" value="SMAD/FHA domain"/>
    <property type="match status" value="1"/>
</dbReference>
<comment type="caution">
    <text evidence="3">The sequence shown here is derived from an EMBL/GenBank/DDBJ whole genome shotgun (WGS) entry which is preliminary data.</text>
</comment>
<keyword evidence="1" id="KW-0597">Phosphoprotein</keyword>
<evidence type="ECO:0000259" key="2">
    <source>
        <dbReference type="PROSITE" id="PS50006"/>
    </source>
</evidence>
<name>A0A848KI95_9NOCA</name>
<dbReference type="InterPro" id="IPR000792">
    <property type="entry name" value="Tscrpt_reg_LuxR_C"/>
</dbReference>
<dbReference type="Pfam" id="PF00196">
    <property type="entry name" value="GerE"/>
    <property type="match status" value="1"/>
</dbReference>
<dbReference type="PANTHER" id="PTHR23308">
    <property type="entry name" value="NUCLEAR INHIBITOR OF PROTEIN PHOSPHATASE-1"/>
    <property type="match status" value="1"/>
</dbReference>
<reference evidence="3 4" key="2">
    <citation type="submission" date="2020-06" db="EMBL/GenBank/DDBJ databases">
        <title>Antribacter stalactiti gen. nov., sp. nov., a new member of the family Nacardiaceae isolated from a cave.</title>
        <authorList>
            <person name="Kim I.S."/>
        </authorList>
    </citation>
    <scope>NUCLEOTIDE SEQUENCE [LARGE SCALE GENOMIC DNA]</scope>
    <source>
        <strain evidence="3 4">YC2-7</strain>
    </source>
</reference>
<dbReference type="Proteomes" id="UP000535543">
    <property type="component" value="Unassembled WGS sequence"/>
</dbReference>
<dbReference type="AlphaFoldDB" id="A0A848KI95"/>
<dbReference type="SMART" id="SM00240">
    <property type="entry name" value="FHA"/>
    <property type="match status" value="1"/>
</dbReference>
<dbReference type="InterPro" id="IPR016032">
    <property type="entry name" value="Sig_transdc_resp-reg_C-effctor"/>
</dbReference>
<dbReference type="GO" id="GO:0006355">
    <property type="term" value="P:regulation of DNA-templated transcription"/>
    <property type="evidence" value="ECO:0007669"/>
    <property type="project" value="InterPro"/>
</dbReference>
<feature type="domain" description="FHA" evidence="2">
    <location>
        <begin position="25"/>
        <end position="76"/>
    </location>
</feature>
<evidence type="ECO:0000313" key="3">
    <source>
        <dbReference type="EMBL" id="NMN98445.1"/>
    </source>
</evidence>
<dbReference type="Gene3D" id="1.10.10.10">
    <property type="entry name" value="Winged helix-like DNA-binding domain superfamily/Winged helix DNA-binding domain"/>
    <property type="match status" value="1"/>
</dbReference>
<dbReference type="PROSITE" id="PS50006">
    <property type="entry name" value="FHA_DOMAIN"/>
    <property type="match status" value="1"/>
</dbReference>
<dbReference type="SMART" id="SM00421">
    <property type="entry name" value="HTH_LUXR"/>
    <property type="match status" value="1"/>
</dbReference>
<dbReference type="EMBL" id="VCQU01000011">
    <property type="protein sequence ID" value="NMN98445.1"/>
    <property type="molecule type" value="Genomic_DNA"/>
</dbReference>
<dbReference type="Gene3D" id="2.60.200.20">
    <property type="match status" value="1"/>
</dbReference>
<protein>
    <submittedName>
        <fullName evidence="3">FHA domain-containing protein</fullName>
    </submittedName>
</protein>
<dbReference type="RefSeq" id="WP_169593132.1">
    <property type="nucleotide sequence ID" value="NZ_VCQU01000011.1"/>
</dbReference>
<dbReference type="GO" id="GO:0003677">
    <property type="term" value="F:DNA binding"/>
    <property type="evidence" value="ECO:0007669"/>
    <property type="project" value="InterPro"/>
</dbReference>
<accession>A0A848KI95</accession>
<sequence length="201" mass="22128">MTRLLYADEQGSRQEVLLSPNKPRLVVGRSPRADVSLSWDPEVSQLHAILEWIGHYWVVNDDNMSRNGTFVNDERLTGSRRLHQGDMIRVGTTTIAFVGTLGIDEGVTNDGSKLGALQPLTSAETRVLIAMCRPYKNKAGFGNPASNQQIADELGVGIETVKTHLRSLFAKFGVDDLPQNQKRAGLVERAMLSGTVKRSEL</sequence>